<dbReference type="InterPro" id="IPR023707">
    <property type="entry name" value="OM_assembly_BamA"/>
</dbReference>
<dbReference type="GO" id="GO:0071709">
    <property type="term" value="P:membrane assembly"/>
    <property type="evidence" value="ECO:0007669"/>
    <property type="project" value="InterPro"/>
</dbReference>
<evidence type="ECO:0000256" key="4">
    <source>
        <dbReference type="ARBA" id="ARBA00022729"/>
    </source>
</evidence>
<gene>
    <name evidence="10" type="primary">yaeT</name>
    <name evidence="10" type="ORF">NCTC12475_01348</name>
</gene>
<dbReference type="AlphaFoldDB" id="A0A381DKA9"/>
<dbReference type="PIRSF" id="PIRSF006076">
    <property type="entry name" value="OM_assembly_OMP85"/>
    <property type="match status" value="1"/>
</dbReference>
<accession>A0A381DKA9</accession>
<comment type="subcellular location">
    <subcellularLocation>
        <location evidence="1">Membrane</location>
    </subcellularLocation>
</comment>
<keyword evidence="2" id="KW-1134">Transmembrane beta strand</keyword>
<dbReference type="OrthoDB" id="9803054at2"/>
<reference evidence="10 11" key="1">
    <citation type="submission" date="2018-06" db="EMBL/GenBank/DDBJ databases">
        <authorList>
            <consortium name="Pathogen Informatics"/>
            <person name="Doyle S."/>
        </authorList>
    </citation>
    <scope>NUCLEOTIDE SEQUENCE [LARGE SCALE GENOMIC DNA]</scope>
    <source>
        <strain evidence="10 11">NCTC12475</strain>
    </source>
</reference>
<dbReference type="InterPro" id="IPR000184">
    <property type="entry name" value="Bac_surfAg_D15"/>
</dbReference>
<evidence type="ECO:0000256" key="6">
    <source>
        <dbReference type="ARBA" id="ARBA00023136"/>
    </source>
</evidence>
<keyword evidence="5" id="KW-0677">Repeat</keyword>
<dbReference type="EMBL" id="UFVD01000001">
    <property type="protein sequence ID" value="SUX11133.1"/>
    <property type="molecule type" value="Genomic_DNA"/>
</dbReference>
<keyword evidence="4" id="KW-0732">Signal</keyword>
<dbReference type="GO" id="GO:0009279">
    <property type="term" value="C:cell outer membrane"/>
    <property type="evidence" value="ECO:0007669"/>
    <property type="project" value="UniProtKB-UniRule"/>
</dbReference>
<dbReference type="PANTHER" id="PTHR12815">
    <property type="entry name" value="SORTING AND ASSEMBLY MACHINERY SAMM50 PROTEIN FAMILY MEMBER"/>
    <property type="match status" value="1"/>
</dbReference>
<proteinExistence type="inferred from homology"/>
<protein>
    <recommendedName>
        <fullName evidence="8">Outer membrane protein assembly factor BamA</fullName>
    </recommendedName>
</protein>
<dbReference type="PROSITE" id="PS51257">
    <property type="entry name" value="PROKAR_LIPOPROTEIN"/>
    <property type="match status" value="1"/>
</dbReference>
<evidence type="ECO:0000313" key="11">
    <source>
        <dbReference type="Proteomes" id="UP000254920"/>
    </source>
</evidence>
<name>A0A381DKA9_9BACT</name>
<evidence type="ECO:0000256" key="2">
    <source>
        <dbReference type="ARBA" id="ARBA00022452"/>
    </source>
</evidence>
<feature type="domain" description="POTRA" evidence="9">
    <location>
        <begin position="262"/>
        <end position="342"/>
    </location>
</feature>
<dbReference type="STRING" id="32024.GCA_000788295_01624"/>
<evidence type="ECO:0000256" key="7">
    <source>
        <dbReference type="ARBA" id="ARBA00023237"/>
    </source>
</evidence>
<dbReference type="NCBIfam" id="TIGR03303">
    <property type="entry name" value="OM_YaeT"/>
    <property type="match status" value="1"/>
</dbReference>
<keyword evidence="6" id="KW-0472">Membrane</keyword>
<organism evidence="10 11">
    <name type="scientific">Campylobacter sputorum subsp. sputorum</name>
    <dbReference type="NCBI Taxonomy" id="32024"/>
    <lineage>
        <taxon>Bacteria</taxon>
        <taxon>Pseudomonadati</taxon>
        <taxon>Campylobacterota</taxon>
        <taxon>Epsilonproteobacteria</taxon>
        <taxon>Campylobacterales</taxon>
        <taxon>Campylobacteraceae</taxon>
        <taxon>Campylobacter</taxon>
    </lineage>
</organism>
<evidence type="ECO:0000256" key="8">
    <source>
        <dbReference type="NCBIfam" id="TIGR03303"/>
    </source>
</evidence>
<dbReference type="RefSeq" id="WP_089181904.1">
    <property type="nucleotide sequence ID" value="NZ_CP043427.1"/>
</dbReference>
<dbReference type="Pfam" id="PF07244">
    <property type="entry name" value="POTRA"/>
    <property type="match status" value="4"/>
</dbReference>
<sequence length="742" mass="83282">MKKQVILALLTTYSCVYGVEIKSINFEGLVQLSPTVATQIAGLGIGEELTPQKSDRAIKKLFEQNYFNDIYIDNKDGHITFIVKERPSIAKLDIEGVVTNDKKIIESLIGIKQGQIYNTFSMEKAKERIRQFYEVKGFFDTVVVVDTKPIAEGSSGLHVTMKVNRGEKIIIQNVNLVGAKELDYSDIEPAVANKQKEILGWMWGFNDGGAKIFELANDPAKILDEYFKKGYLDATVSTPYFNAFMDNYTAELTYYITEGERYKISDITLEIPDFVGVNADEIKDDFKLEVGDTMNSQKLRFDTKKIEDAVANKGYAYVKVIPQTDKNQDNHTVAIHYKVIPGNQVYIRNVNIAGNEKTADKVIRRELYLTEGNLYNRQDMLDSRNALKRTSYFDEAQIKEERVNDNQVDLLVDVKEAPTGSITGGIGYGSSDGLLLSASLSDTNVFGTGLKGVIGIDKSDDELSGRIGLTNPRLFDSRYSLSGMVYANNYDWDTYEEDAYGFTTAIGRQLGRYTNVSLAYVIEQSDIKKLSDSLIRTGYKTGKNLKSAFIPSISFDNTDDYYLPRSGIIASTSLEMAGAGGDSEFFKNRTKFNVYQGLADYIGYDLILRYKSEFQKAWDNGYLPINERIYLGGMRSIRGFDSRSVSPKNTYGDEIGGEISFNNSVELSFPLIDRIKMRGLVFFDYGMIGEGNNIDQIKRYSTGAGIEWTTPIGPLQLIFTKPLNDEAGDDTNTFEFMIGSRF</sequence>
<keyword evidence="7" id="KW-0998">Cell outer membrane</keyword>
<dbReference type="Pfam" id="PF01103">
    <property type="entry name" value="Omp85"/>
    <property type="match status" value="1"/>
</dbReference>
<dbReference type="GeneID" id="93090000"/>
<evidence type="ECO:0000259" key="9">
    <source>
        <dbReference type="PROSITE" id="PS51779"/>
    </source>
</evidence>
<dbReference type="InterPro" id="IPR010827">
    <property type="entry name" value="BamA/TamA_POTRA"/>
</dbReference>
<dbReference type="PROSITE" id="PS51779">
    <property type="entry name" value="POTRA"/>
    <property type="match status" value="3"/>
</dbReference>
<keyword evidence="3" id="KW-0812">Transmembrane</keyword>
<dbReference type="Gene3D" id="2.40.160.50">
    <property type="entry name" value="membrane protein fhac: a member of the omp85/tpsb transporter family"/>
    <property type="match status" value="1"/>
</dbReference>
<evidence type="ECO:0000256" key="1">
    <source>
        <dbReference type="ARBA" id="ARBA00004370"/>
    </source>
</evidence>
<evidence type="ECO:0000256" key="5">
    <source>
        <dbReference type="ARBA" id="ARBA00022737"/>
    </source>
</evidence>
<dbReference type="PANTHER" id="PTHR12815:SF23">
    <property type="entry name" value="OUTER MEMBRANE PROTEIN ASSEMBLY FACTOR BAMA"/>
    <property type="match status" value="1"/>
</dbReference>
<dbReference type="InterPro" id="IPR034746">
    <property type="entry name" value="POTRA"/>
</dbReference>
<dbReference type="Gene3D" id="3.10.20.310">
    <property type="entry name" value="membrane protein fhac"/>
    <property type="match status" value="5"/>
</dbReference>
<evidence type="ECO:0000313" key="10">
    <source>
        <dbReference type="EMBL" id="SUX11133.1"/>
    </source>
</evidence>
<feature type="domain" description="POTRA" evidence="9">
    <location>
        <begin position="87"/>
        <end position="166"/>
    </location>
</feature>
<dbReference type="Proteomes" id="UP000254920">
    <property type="component" value="Unassembled WGS sequence"/>
</dbReference>
<dbReference type="HAMAP" id="MF_01430">
    <property type="entry name" value="OM_assembly_BamA"/>
    <property type="match status" value="1"/>
</dbReference>
<keyword evidence="11" id="KW-1185">Reference proteome</keyword>
<dbReference type="InterPro" id="IPR039910">
    <property type="entry name" value="D15-like"/>
</dbReference>
<evidence type="ECO:0000256" key="3">
    <source>
        <dbReference type="ARBA" id="ARBA00022692"/>
    </source>
</evidence>
<feature type="domain" description="POTRA" evidence="9">
    <location>
        <begin position="345"/>
        <end position="417"/>
    </location>
</feature>